<organism evidence="4 5">
    <name type="scientific">Kineothrix sedimenti</name>
    <dbReference type="NCBI Taxonomy" id="3123317"/>
    <lineage>
        <taxon>Bacteria</taxon>
        <taxon>Bacillati</taxon>
        <taxon>Bacillota</taxon>
        <taxon>Clostridia</taxon>
        <taxon>Lachnospirales</taxon>
        <taxon>Lachnospiraceae</taxon>
        <taxon>Kineothrix</taxon>
    </lineage>
</organism>
<evidence type="ECO:0000256" key="1">
    <source>
        <dbReference type="ARBA" id="ARBA00022729"/>
    </source>
</evidence>
<proteinExistence type="predicted"/>
<gene>
    <name evidence="4" type="ORF">V6984_08190</name>
</gene>
<dbReference type="Pfam" id="PF16373">
    <property type="entry name" value="DUF4985"/>
    <property type="match status" value="1"/>
</dbReference>
<keyword evidence="1" id="KW-0732">Signal</keyword>
<reference evidence="4 5" key="1">
    <citation type="submission" date="2024-02" db="EMBL/GenBank/DDBJ databases">
        <title>Bacterial strain from lacustrine sediment.</title>
        <authorList>
            <person name="Petit C."/>
            <person name="Fadhlaoui K."/>
        </authorList>
    </citation>
    <scope>NUCLEOTIDE SEQUENCE [LARGE SCALE GENOMIC DNA]</scope>
    <source>
        <strain evidence="4 5">IPX-CK</strain>
    </source>
</reference>
<keyword evidence="5" id="KW-1185">Reference proteome</keyword>
<evidence type="ECO:0000259" key="3">
    <source>
        <dbReference type="Pfam" id="PF16373"/>
    </source>
</evidence>
<evidence type="ECO:0000313" key="5">
    <source>
        <dbReference type="Proteomes" id="UP001451571"/>
    </source>
</evidence>
<dbReference type="Proteomes" id="UP001451571">
    <property type="component" value="Chromosome"/>
</dbReference>
<name>A0ABZ3F2M6_9FIRM</name>
<accession>A0ABZ3F2M6</accession>
<dbReference type="InterPro" id="IPR052177">
    <property type="entry name" value="Divisome_Glycosyl_Hydrolase"/>
</dbReference>
<dbReference type="Pfam" id="PF02638">
    <property type="entry name" value="GHL10"/>
    <property type="match status" value="1"/>
</dbReference>
<feature type="domain" description="Glycosyl hydrolase-like 10" evidence="2">
    <location>
        <begin position="7"/>
        <end position="265"/>
    </location>
</feature>
<protein>
    <submittedName>
        <fullName evidence="4">Alpha amylase family protein</fullName>
    </submittedName>
</protein>
<dbReference type="RefSeq" id="WP_342759291.1">
    <property type="nucleotide sequence ID" value="NZ_CP146256.1"/>
</dbReference>
<feature type="domain" description="DUF4985" evidence="3">
    <location>
        <begin position="292"/>
        <end position="404"/>
    </location>
</feature>
<dbReference type="InterPro" id="IPR032280">
    <property type="entry name" value="DUF4985"/>
</dbReference>
<evidence type="ECO:0000259" key="2">
    <source>
        <dbReference type="Pfam" id="PF02638"/>
    </source>
</evidence>
<dbReference type="Gene3D" id="3.20.20.80">
    <property type="entry name" value="Glycosidases"/>
    <property type="match status" value="1"/>
</dbReference>
<dbReference type="PANTHER" id="PTHR43405">
    <property type="entry name" value="GLYCOSYL HYDROLASE DIGH"/>
    <property type="match status" value="1"/>
</dbReference>
<dbReference type="SUPFAM" id="SSF51445">
    <property type="entry name" value="(Trans)glycosidases"/>
    <property type="match status" value="1"/>
</dbReference>
<sequence>MKDNYYVWIEIQANKNIISDRNQFRSTMENCVNSGIGSVILSVKDTTGFAIFESVYAPHYSLYDSVFGKRDYLEDCLNIIHSLGMKGYAAFDVFAEGNRKNPHSQMPGLRNEGWMTEVYGLSDEDRPVIQKVTDSSALHTIGSIDDFGEIFVNPTNQETCTYECALIKEVAEKYPIDGVVLDRVRYVGLSSDFSLFTKQRFLEYSKITDIQWPEDIYTMKRTKEDIQIQYGRYFGSFLEFRAFTINSFMEKVSRMIKECSNKVELLDYTGSWYPLYYQVGANWASKKYIPMEYPLADPVKYSRTGYIEQADKLLSGFYYEDVTKEQAAENEKPADWYSVEGSAEMAYKVTLGERPIIGSLFLQQYADNLKRMKEAVDMCFIKSDGCMLFDLSYLVENDWWEYIQIEN</sequence>
<evidence type="ECO:0000313" key="4">
    <source>
        <dbReference type="EMBL" id="XAH75719.1"/>
    </source>
</evidence>
<dbReference type="PANTHER" id="PTHR43405:SF1">
    <property type="entry name" value="GLYCOSYL HYDROLASE DIGH"/>
    <property type="match status" value="1"/>
</dbReference>
<dbReference type="InterPro" id="IPR003790">
    <property type="entry name" value="GHL10"/>
</dbReference>
<dbReference type="InterPro" id="IPR017853">
    <property type="entry name" value="GH"/>
</dbReference>
<dbReference type="EMBL" id="CP146256">
    <property type="protein sequence ID" value="XAH75719.1"/>
    <property type="molecule type" value="Genomic_DNA"/>
</dbReference>